<name>A0AAD6XSQ4_9AGAR</name>
<dbReference type="Proteomes" id="UP001222325">
    <property type="component" value="Unassembled WGS sequence"/>
</dbReference>
<accession>A0AAD6XSQ4</accession>
<evidence type="ECO:0000313" key="1">
    <source>
        <dbReference type="EMBL" id="KAJ7096776.1"/>
    </source>
</evidence>
<protein>
    <submittedName>
        <fullName evidence="1">Uncharacterized protein</fullName>
    </submittedName>
</protein>
<dbReference type="AlphaFoldDB" id="A0AAD6XSQ4"/>
<reference evidence="1" key="1">
    <citation type="submission" date="2023-03" db="EMBL/GenBank/DDBJ databases">
        <title>Massive genome expansion in bonnet fungi (Mycena s.s.) driven by repeated elements and novel gene families across ecological guilds.</title>
        <authorList>
            <consortium name="Lawrence Berkeley National Laboratory"/>
            <person name="Harder C.B."/>
            <person name="Miyauchi S."/>
            <person name="Viragh M."/>
            <person name="Kuo A."/>
            <person name="Thoen E."/>
            <person name="Andreopoulos B."/>
            <person name="Lu D."/>
            <person name="Skrede I."/>
            <person name="Drula E."/>
            <person name="Henrissat B."/>
            <person name="Morin E."/>
            <person name="Kohler A."/>
            <person name="Barry K."/>
            <person name="LaButti K."/>
            <person name="Morin E."/>
            <person name="Salamov A."/>
            <person name="Lipzen A."/>
            <person name="Mereny Z."/>
            <person name="Hegedus B."/>
            <person name="Baldrian P."/>
            <person name="Stursova M."/>
            <person name="Weitz H."/>
            <person name="Taylor A."/>
            <person name="Grigoriev I.V."/>
            <person name="Nagy L.G."/>
            <person name="Martin F."/>
            <person name="Kauserud H."/>
        </authorList>
    </citation>
    <scope>NUCLEOTIDE SEQUENCE</scope>
    <source>
        <strain evidence="1">CBHHK173m</strain>
    </source>
</reference>
<sequence>MGRRNLYKYWSASASPSLNQPPTAHFASSTAATSFAASSPFSTPSCMLTVLSPPSWAASGTLRSLRLGIGSLSTPAVSPFGCRPTRFQYRSAALSAPGAMTGPSARALDAVPTHPLLSLPPKSPDLRRRSLPDVAASTRNCGYAAKRSLGARCSCSAHRAREVGSRHDRLTFSELRWHSAADLWPPAPALPASRDPRGASFAQYARPERLTMRM</sequence>
<dbReference type="EMBL" id="JARJCN010000011">
    <property type="protein sequence ID" value="KAJ7096776.1"/>
    <property type="molecule type" value="Genomic_DNA"/>
</dbReference>
<keyword evidence="2" id="KW-1185">Reference proteome</keyword>
<comment type="caution">
    <text evidence="1">The sequence shown here is derived from an EMBL/GenBank/DDBJ whole genome shotgun (WGS) entry which is preliminary data.</text>
</comment>
<gene>
    <name evidence="1" type="ORF">B0H15DRAFT_946237</name>
</gene>
<proteinExistence type="predicted"/>
<evidence type="ECO:0000313" key="2">
    <source>
        <dbReference type="Proteomes" id="UP001222325"/>
    </source>
</evidence>
<organism evidence="1 2">
    <name type="scientific">Mycena belliarum</name>
    <dbReference type="NCBI Taxonomy" id="1033014"/>
    <lineage>
        <taxon>Eukaryota</taxon>
        <taxon>Fungi</taxon>
        <taxon>Dikarya</taxon>
        <taxon>Basidiomycota</taxon>
        <taxon>Agaricomycotina</taxon>
        <taxon>Agaricomycetes</taxon>
        <taxon>Agaricomycetidae</taxon>
        <taxon>Agaricales</taxon>
        <taxon>Marasmiineae</taxon>
        <taxon>Mycenaceae</taxon>
        <taxon>Mycena</taxon>
    </lineage>
</organism>